<keyword evidence="3" id="KW-0677">Repeat</keyword>
<evidence type="ECO:0000256" key="2">
    <source>
        <dbReference type="ARBA" id="ARBA00022723"/>
    </source>
</evidence>
<dbReference type="GeneID" id="103511624"/>
<feature type="compositionally biased region" description="Polar residues" evidence="9">
    <location>
        <begin position="193"/>
        <end position="203"/>
    </location>
</feature>
<dbReference type="PaxDb" id="121845-A0A3Q0IY40"/>
<dbReference type="STRING" id="121845.A0A3Q0IY40"/>
<evidence type="ECO:0000256" key="4">
    <source>
        <dbReference type="ARBA" id="ARBA00022771"/>
    </source>
</evidence>
<keyword evidence="7" id="KW-0539">Nucleus</keyword>
<dbReference type="InterPro" id="IPR001370">
    <property type="entry name" value="BIR_rpt"/>
</dbReference>
<dbReference type="PROSITE" id="PS00028">
    <property type="entry name" value="ZINC_FINGER_C2H2_1"/>
    <property type="match status" value="7"/>
</dbReference>
<evidence type="ECO:0000256" key="3">
    <source>
        <dbReference type="ARBA" id="ARBA00022737"/>
    </source>
</evidence>
<dbReference type="SUPFAM" id="SSF57667">
    <property type="entry name" value="beta-beta-alpha zinc fingers"/>
    <property type="match status" value="3"/>
</dbReference>
<dbReference type="PROSITE" id="PS50157">
    <property type="entry name" value="ZINC_FINGER_C2H2_2"/>
    <property type="match status" value="6"/>
</dbReference>
<dbReference type="InterPro" id="IPR036236">
    <property type="entry name" value="Znf_C2H2_sf"/>
</dbReference>
<dbReference type="Pfam" id="PF00096">
    <property type="entry name" value="zf-C2H2"/>
    <property type="match status" value="2"/>
</dbReference>
<dbReference type="InterPro" id="IPR013087">
    <property type="entry name" value="Znf_C2H2_type"/>
</dbReference>
<proteinExistence type="predicted"/>
<protein>
    <submittedName>
        <fullName evidence="12">Zinc finger protein 423-like</fullName>
    </submittedName>
</protein>
<feature type="domain" description="C2H2-type" evidence="10">
    <location>
        <begin position="623"/>
        <end position="646"/>
    </location>
</feature>
<evidence type="ECO:0000256" key="9">
    <source>
        <dbReference type="SAM" id="MobiDB-lite"/>
    </source>
</evidence>
<sequence length="710" mass="79456">GSFSSALSSEGGATSPSSSCPTPTPTGGDGGGVYTLGVTDNTPYQCLYCDKAFQRQNYLKKHQQTHKEHLPFECEFCRQRFKHKRSRDRHVKLHTGEKKYKCEKCGHRYSRSEGFSSLESLHVHIQTAHGKLRVIRIKGFISSRGVVVTARSPGSIPNARYMCNYCSNGSEGFSSLESLHVHIQTAHGKFSPPDQQTKPTDLTVSKKHKLKSAHNNNNNNGPTYDPNKRIKLNGTSANNNELSSVIPTDLTVSKKHKLKAAHNNNNNNGPTYDPNKRIKLNGASANSNELSSVIDLKAAHNNNNNNGPTYDPNKRIKLNGASANSNELSSVIRLKAAHNNNNNNGPTYDPNKRIKLNGASANNNELSSVIKHYENAHKLHICSQCDATFPDLASFSLHQKTHLDNELHRLNNNTPTSPELQCKQCSSVFADIRELSEHFVSHCLAMLKLFQCGACQLSFGSGEELTKHLGETHVCKVYKCGLCSEMYDSKLLIQLHFPQSHHKEVKLYRCTKCPPSSGDDITSSFTLALGFGTVESSYEPDPMLRLLYLIYRRSSDTVALLRAYNELKSLRKAFCAEEIAFRASAELRSLRKAFKSFEQHLHLGEDLCCNPLSLLSPQAPPLLQCIFCFRQFHSASELQLHLHEHTAGPLQCPLCPKTFRVQFLLETHLTTHHPALFPLPTFLKNLTSFAQKLIRNSREQFVYIKPERLE</sequence>
<evidence type="ECO:0000256" key="6">
    <source>
        <dbReference type="ARBA" id="ARBA00023125"/>
    </source>
</evidence>
<dbReference type="Gene3D" id="3.30.160.60">
    <property type="entry name" value="Classic Zinc Finger"/>
    <property type="match status" value="5"/>
</dbReference>
<feature type="domain" description="C2H2-type" evidence="10">
    <location>
        <begin position="380"/>
        <end position="407"/>
    </location>
</feature>
<reference evidence="12" key="1">
    <citation type="submission" date="2025-08" db="UniProtKB">
        <authorList>
            <consortium name="RefSeq"/>
        </authorList>
    </citation>
    <scope>IDENTIFICATION</scope>
</reference>
<dbReference type="GO" id="GO:0008270">
    <property type="term" value="F:zinc ion binding"/>
    <property type="evidence" value="ECO:0007669"/>
    <property type="project" value="UniProtKB-KW"/>
</dbReference>
<accession>A0A3Q0IY40</accession>
<evidence type="ECO:0000256" key="7">
    <source>
        <dbReference type="ARBA" id="ARBA00023242"/>
    </source>
</evidence>
<dbReference type="PANTHER" id="PTHR24376:SF243">
    <property type="entry name" value="C2H2-TYPE DOMAIN-CONTAINING PROTEIN"/>
    <property type="match status" value="1"/>
</dbReference>
<comment type="subcellular location">
    <subcellularLocation>
        <location evidence="1">Nucleus</location>
    </subcellularLocation>
</comment>
<evidence type="ECO:0000256" key="1">
    <source>
        <dbReference type="ARBA" id="ARBA00004123"/>
    </source>
</evidence>
<dbReference type="FunFam" id="3.30.160.60:FF:000110">
    <property type="entry name" value="Zinc finger protein-like"/>
    <property type="match status" value="1"/>
</dbReference>
<feature type="domain" description="C2H2-type" evidence="10">
    <location>
        <begin position="72"/>
        <end position="99"/>
    </location>
</feature>
<feature type="domain" description="C2H2-type" evidence="10">
    <location>
        <begin position="650"/>
        <end position="678"/>
    </location>
</feature>
<keyword evidence="4 8" id="KW-0863">Zinc-finger</keyword>
<keyword evidence="2" id="KW-0479">Metal-binding</keyword>
<feature type="region of interest" description="Disordered" evidence="9">
    <location>
        <begin position="1"/>
        <end position="26"/>
    </location>
</feature>
<keyword evidence="6" id="KW-0238">DNA-binding</keyword>
<feature type="non-terminal residue" evidence="12">
    <location>
        <position position="1"/>
    </location>
</feature>
<feature type="region of interest" description="Disordered" evidence="9">
    <location>
        <begin position="187"/>
        <end position="242"/>
    </location>
</feature>
<keyword evidence="11" id="KW-1185">Reference proteome</keyword>
<feature type="domain" description="C2H2-type" evidence="10">
    <location>
        <begin position="44"/>
        <end position="71"/>
    </location>
</feature>
<dbReference type="SMART" id="SM00355">
    <property type="entry name" value="ZnF_C2H2"/>
    <property type="match status" value="10"/>
</dbReference>
<dbReference type="RefSeq" id="XP_026681134.1">
    <property type="nucleotide sequence ID" value="XM_026825333.1"/>
</dbReference>
<feature type="compositionally biased region" description="Polar residues" evidence="9">
    <location>
        <begin position="233"/>
        <end position="242"/>
    </location>
</feature>
<name>A0A3Q0IY40_DIACI</name>
<evidence type="ECO:0000313" key="11">
    <source>
        <dbReference type="Proteomes" id="UP000079169"/>
    </source>
</evidence>
<dbReference type="PANTHER" id="PTHR24376">
    <property type="entry name" value="ZINC FINGER PROTEIN"/>
    <property type="match status" value="1"/>
</dbReference>
<dbReference type="PROSITE" id="PS50143">
    <property type="entry name" value="BIR_REPEAT_2"/>
    <property type="match status" value="1"/>
</dbReference>
<dbReference type="GO" id="GO:0005634">
    <property type="term" value="C:nucleus"/>
    <property type="evidence" value="ECO:0007669"/>
    <property type="project" value="UniProtKB-SubCell"/>
</dbReference>
<keyword evidence="5" id="KW-0862">Zinc</keyword>
<feature type="compositionally biased region" description="Low complexity" evidence="9">
    <location>
        <begin position="8"/>
        <end position="21"/>
    </location>
</feature>
<evidence type="ECO:0000256" key="8">
    <source>
        <dbReference type="PROSITE-ProRule" id="PRU00042"/>
    </source>
</evidence>
<dbReference type="AlphaFoldDB" id="A0A3Q0IY40"/>
<dbReference type="KEGG" id="dci:103511624"/>
<organism evidence="11 12">
    <name type="scientific">Diaphorina citri</name>
    <name type="common">Asian citrus psyllid</name>
    <dbReference type="NCBI Taxonomy" id="121845"/>
    <lineage>
        <taxon>Eukaryota</taxon>
        <taxon>Metazoa</taxon>
        <taxon>Ecdysozoa</taxon>
        <taxon>Arthropoda</taxon>
        <taxon>Hexapoda</taxon>
        <taxon>Insecta</taxon>
        <taxon>Pterygota</taxon>
        <taxon>Neoptera</taxon>
        <taxon>Paraneoptera</taxon>
        <taxon>Hemiptera</taxon>
        <taxon>Sternorrhyncha</taxon>
        <taxon>Psylloidea</taxon>
        <taxon>Psyllidae</taxon>
        <taxon>Diaphorininae</taxon>
        <taxon>Diaphorina</taxon>
    </lineage>
</organism>
<gene>
    <name evidence="12" type="primary">LOC103511624</name>
</gene>
<evidence type="ECO:0000313" key="12">
    <source>
        <dbReference type="RefSeq" id="XP_026681134.1"/>
    </source>
</evidence>
<evidence type="ECO:0000256" key="5">
    <source>
        <dbReference type="ARBA" id="ARBA00022833"/>
    </source>
</evidence>
<dbReference type="Proteomes" id="UP000079169">
    <property type="component" value="Unplaced"/>
</dbReference>
<evidence type="ECO:0000259" key="10">
    <source>
        <dbReference type="PROSITE" id="PS50157"/>
    </source>
</evidence>
<feature type="domain" description="C2H2-type" evidence="10">
    <location>
        <begin position="450"/>
        <end position="473"/>
    </location>
</feature>